<proteinExistence type="predicted"/>
<evidence type="ECO:0000313" key="5">
    <source>
        <dbReference type="Proteomes" id="UP000008810"/>
    </source>
</evidence>
<dbReference type="PANTHER" id="PTHR33528">
    <property type="entry name" value="OS07G0239500 PROTEIN"/>
    <property type="match status" value="1"/>
</dbReference>
<reference evidence="3 4" key="1">
    <citation type="journal article" date="2010" name="Nature">
        <title>Genome sequencing and analysis of the model grass Brachypodium distachyon.</title>
        <authorList>
            <consortium name="International Brachypodium Initiative"/>
        </authorList>
    </citation>
    <scope>NUCLEOTIDE SEQUENCE [LARGE SCALE GENOMIC DNA]</scope>
    <source>
        <strain evidence="3 4">Bd21</strain>
    </source>
</reference>
<dbReference type="HOGENOM" id="CLU_198569_0_0_1"/>
<evidence type="ECO:0000256" key="1">
    <source>
        <dbReference type="SAM" id="MobiDB-lite"/>
    </source>
</evidence>
<dbReference type="Pfam" id="PF15054">
    <property type="entry name" value="DUF4535"/>
    <property type="match status" value="1"/>
</dbReference>
<dbReference type="EnsemblPlants" id="KQJ95344">
    <property type="protein sequence ID" value="KQJ95344"/>
    <property type="gene ID" value="BRADI_3g16650v3"/>
</dbReference>
<feature type="compositionally biased region" description="Basic and acidic residues" evidence="1">
    <location>
        <begin position="39"/>
        <end position="66"/>
    </location>
</feature>
<keyword evidence="5" id="KW-1185">Reference proteome</keyword>
<dbReference type="eggNOG" id="ENOG502R5IP">
    <property type="taxonomic scope" value="Eukaryota"/>
</dbReference>
<dbReference type="PANTHER" id="PTHR33528:SF15">
    <property type="entry name" value="OS08G0156000 PROTEIN"/>
    <property type="match status" value="1"/>
</dbReference>
<feature type="chain" id="PRO_5014094966" evidence="2">
    <location>
        <begin position="20"/>
        <end position="72"/>
    </location>
</feature>
<accession>I1I1G9</accession>
<dbReference type="EMBL" id="CM000882">
    <property type="protein sequence ID" value="KQJ95344.1"/>
    <property type="molecule type" value="Genomic_DNA"/>
</dbReference>
<keyword evidence="2" id="KW-0732">Signal</keyword>
<reference evidence="4" key="3">
    <citation type="submission" date="2018-08" db="UniProtKB">
        <authorList>
            <consortium name="EnsemblPlants"/>
        </authorList>
    </citation>
    <scope>IDENTIFICATION</scope>
    <source>
        <strain evidence="4">cv. Bd21</strain>
    </source>
</reference>
<dbReference type="Proteomes" id="UP000008810">
    <property type="component" value="Chromosome 3"/>
</dbReference>
<organism evidence="3">
    <name type="scientific">Brachypodium distachyon</name>
    <name type="common">Purple false brome</name>
    <name type="synonym">Trachynia distachya</name>
    <dbReference type="NCBI Taxonomy" id="15368"/>
    <lineage>
        <taxon>Eukaryota</taxon>
        <taxon>Viridiplantae</taxon>
        <taxon>Streptophyta</taxon>
        <taxon>Embryophyta</taxon>
        <taxon>Tracheophyta</taxon>
        <taxon>Spermatophyta</taxon>
        <taxon>Magnoliopsida</taxon>
        <taxon>Liliopsida</taxon>
        <taxon>Poales</taxon>
        <taxon>Poaceae</taxon>
        <taxon>BOP clade</taxon>
        <taxon>Pooideae</taxon>
        <taxon>Stipodae</taxon>
        <taxon>Brachypodieae</taxon>
        <taxon>Brachypodium</taxon>
    </lineage>
</organism>
<dbReference type="FunCoup" id="I1I1G9">
    <property type="interactions" value="702"/>
</dbReference>
<feature type="region of interest" description="Disordered" evidence="1">
    <location>
        <begin position="39"/>
        <end position="72"/>
    </location>
</feature>
<reference evidence="3" key="2">
    <citation type="submission" date="2017-06" db="EMBL/GenBank/DDBJ databases">
        <title>WGS assembly of Brachypodium distachyon.</title>
        <authorList>
            <consortium name="The International Brachypodium Initiative"/>
            <person name="Lucas S."/>
            <person name="Harmon-Smith M."/>
            <person name="Lail K."/>
            <person name="Tice H."/>
            <person name="Grimwood J."/>
            <person name="Bruce D."/>
            <person name="Barry K."/>
            <person name="Shu S."/>
            <person name="Lindquist E."/>
            <person name="Wang M."/>
            <person name="Pitluck S."/>
            <person name="Vogel J.P."/>
            <person name="Garvin D.F."/>
            <person name="Mockler T.C."/>
            <person name="Schmutz J."/>
            <person name="Rokhsar D."/>
            <person name="Bevan M.W."/>
        </authorList>
    </citation>
    <scope>NUCLEOTIDE SEQUENCE</scope>
    <source>
        <strain evidence="3">Bd21</strain>
    </source>
</reference>
<evidence type="ECO:0000313" key="4">
    <source>
        <dbReference type="EnsemblPlants" id="KQJ95344"/>
    </source>
</evidence>
<dbReference type="InParanoid" id="I1I1G9"/>
<name>I1I1G9_BRADI</name>
<evidence type="ECO:0000256" key="2">
    <source>
        <dbReference type="SAM" id="SignalP"/>
    </source>
</evidence>
<evidence type="ECO:0000313" key="3">
    <source>
        <dbReference type="EMBL" id="KQJ95344.1"/>
    </source>
</evidence>
<dbReference type="InterPro" id="IPR027854">
    <property type="entry name" value="STMP1"/>
</dbReference>
<protein>
    <submittedName>
        <fullName evidence="3 4">Uncharacterized protein</fullName>
    </submittedName>
</protein>
<dbReference type="Gramene" id="KQJ95344">
    <property type="protein sequence ID" value="KQJ95344"/>
    <property type="gene ID" value="BRADI_3g16650v3"/>
</dbReference>
<dbReference type="OrthoDB" id="2012160at2759"/>
<feature type="signal peptide" evidence="2">
    <location>
        <begin position="1"/>
        <end position="19"/>
    </location>
</feature>
<dbReference type="AlphaFoldDB" id="I1I1G9"/>
<gene>
    <name evidence="3" type="ORF">BRADI_3g16650v3</name>
</gene>
<sequence>MGCFRLFPFLLGTAVGVYAAQNYKVPDLRRLACHGADTARRYEEEHRRKPDDVGARKAKEAQVKITDDDDQE</sequence>